<dbReference type="Proteomes" id="UP000790377">
    <property type="component" value="Unassembled WGS sequence"/>
</dbReference>
<sequence>MAQPGQPTLRSHPRRTSNMSQPEAETTIDHWMESVNAWYALEKPMSLKKHAARLPMEQLPDEYRVTQSNPDPPLLHFALGMDEMDLLNYAEVHHLTRYNFPQMPSVPSPDTLDAAVEHLSRIAGCELHLCKPYGPTTEYLSILELYNNYSMEEKTLSDEAQERVVKIVKEKLELAEDVHLTWYFDRDDEWTPDEGDDQ</sequence>
<protein>
    <submittedName>
        <fullName evidence="1">Uncharacterized protein</fullName>
    </submittedName>
</protein>
<name>A0ACB8A259_9AGAM</name>
<accession>A0ACB8A259</accession>
<organism evidence="1 2">
    <name type="scientific">Hygrophoropsis aurantiaca</name>
    <dbReference type="NCBI Taxonomy" id="72124"/>
    <lineage>
        <taxon>Eukaryota</taxon>
        <taxon>Fungi</taxon>
        <taxon>Dikarya</taxon>
        <taxon>Basidiomycota</taxon>
        <taxon>Agaricomycotina</taxon>
        <taxon>Agaricomycetes</taxon>
        <taxon>Agaricomycetidae</taxon>
        <taxon>Boletales</taxon>
        <taxon>Coniophorineae</taxon>
        <taxon>Hygrophoropsidaceae</taxon>
        <taxon>Hygrophoropsis</taxon>
    </lineage>
</organism>
<evidence type="ECO:0000313" key="1">
    <source>
        <dbReference type="EMBL" id="KAH7907084.1"/>
    </source>
</evidence>
<comment type="caution">
    <text evidence="1">The sequence shown here is derived from an EMBL/GenBank/DDBJ whole genome shotgun (WGS) entry which is preliminary data.</text>
</comment>
<keyword evidence="2" id="KW-1185">Reference proteome</keyword>
<evidence type="ECO:0000313" key="2">
    <source>
        <dbReference type="Proteomes" id="UP000790377"/>
    </source>
</evidence>
<proteinExistence type="predicted"/>
<dbReference type="EMBL" id="MU267940">
    <property type="protein sequence ID" value="KAH7907084.1"/>
    <property type="molecule type" value="Genomic_DNA"/>
</dbReference>
<reference evidence="1" key="1">
    <citation type="journal article" date="2021" name="New Phytol.">
        <title>Evolutionary innovations through gain and loss of genes in the ectomycorrhizal Boletales.</title>
        <authorList>
            <person name="Wu G."/>
            <person name="Miyauchi S."/>
            <person name="Morin E."/>
            <person name="Kuo A."/>
            <person name="Drula E."/>
            <person name="Varga T."/>
            <person name="Kohler A."/>
            <person name="Feng B."/>
            <person name="Cao Y."/>
            <person name="Lipzen A."/>
            <person name="Daum C."/>
            <person name="Hundley H."/>
            <person name="Pangilinan J."/>
            <person name="Johnson J."/>
            <person name="Barry K."/>
            <person name="LaButti K."/>
            <person name="Ng V."/>
            <person name="Ahrendt S."/>
            <person name="Min B."/>
            <person name="Choi I.G."/>
            <person name="Park H."/>
            <person name="Plett J.M."/>
            <person name="Magnuson J."/>
            <person name="Spatafora J.W."/>
            <person name="Nagy L.G."/>
            <person name="Henrissat B."/>
            <person name="Grigoriev I.V."/>
            <person name="Yang Z.L."/>
            <person name="Xu J."/>
            <person name="Martin F.M."/>
        </authorList>
    </citation>
    <scope>NUCLEOTIDE SEQUENCE</scope>
    <source>
        <strain evidence="1">ATCC 28755</strain>
    </source>
</reference>
<gene>
    <name evidence="1" type="ORF">BJ138DRAFT_541639</name>
</gene>